<sequence>MGWRWAGVVPRVCMNEALFFHLSSSRLLPFSFSQLYSLSFFLTFFTFFTFFVPFCYCAIAVDPGSFFSLRLCLSFAFVYSRFHTFFTSAFSSFRQTSPDLLDETRFHRLGLVFD</sequence>
<organism evidence="2 3">
    <name type="scientific">Ascobolus immersus RN42</name>
    <dbReference type="NCBI Taxonomy" id="1160509"/>
    <lineage>
        <taxon>Eukaryota</taxon>
        <taxon>Fungi</taxon>
        <taxon>Dikarya</taxon>
        <taxon>Ascomycota</taxon>
        <taxon>Pezizomycotina</taxon>
        <taxon>Pezizomycetes</taxon>
        <taxon>Pezizales</taxon>
        <taxon>Ascobolaceae</taxon>
        <taxon>Ascobolus</taxon>
    </lineage>
</organism>
<accession>A0A3N4HKV6</accession>
<dbReference type="Proteomes" id="UP000275078">
    <property type="component" value="Unassembled WGS sequence"/>
</dbReference>
<proteinExistence type="predicted"/>
<keyword evidence="1" id="KW-0812">Transmembrane</keyword>
<keyword evidence="3" id="KW-1185">Reference proteome</keyword>
<evidence type="ECO:0000313" key="2">
    <source>
        <dbReference type="EMBL" id="RPA74473.1"/>
    </source>
</evidence>
<gene>
    <name evidence="2" type="ORF">BJ508DRAFT_35003</name>
</gene>
<keyword evidence="1" id="KW-1133">Transmembrane helix</keyword>
<evidence type="ECO:0000313" key="3">
    <source>
        <dbReference type="Proteomes" id="UP000275078"/>
    </source>
</evidence>
<feature type="transmembrane region" description="Helical" evidence="1">
    <location>
        <begin position="71"/>
        <end position="93"/>
    </location>
</feature>
<dbReference type="EMBL" id="ML119789">
    <property type="protein sequence ID" value="RPA74473.1"/>
    <property type="molecule type" value="Genomic_DNA"/>
</dbReference>
<keyword evidence="1" id="KW-0472">Membrane</keyword>
<name>A0A3N4HKV6_ASCIM</name>
<feature type="transmembrane region" description="Helical" evidence="1">
    <location>
        <begin position="35"/>
        <end position="59"/>
    </location>
</feature>
<evidence type="ECO:0000256" key="1">
    <source>
        <dbReference type="SAM" id="Phobius"/>
    </source>
</evidence>
<reference evidence="2 3" key="1">
    <citation type="journal article" date="2018" name="Nat. Ecol. Evol.">
        <title>Pezizomycetes genomes reveal the molecular basis of ectomycorrhizal truffle lifestyle.</title>
        <authorList>
            <person name="Murat C."/>
            <person name="Payen T."/>
            <person name="Noel B."/>
            <person name="Kuo A."/>
            <person name="Morin E."/>
            <person name="Chen J."/>
            <person name="Kohler A."/>
            <person name="Krizsan K."/>
            <person name="Balestrini R."/>
            <person name="Da Silva C."/>
            <person name="Montanini B."/>
            <person name="Hainaut M."/>
            <person name="Levati E."/>
            <person name="Barry K.W."/>
            <person name="Belfiori B."/>
            <person name="Cichocki N."/>
            <person name="Clum A."/>
            <person name="Dockter R.B."/>
            <person name="Fauchery L."/>
            <person name="Guy J."/>
            <person name="Iotti M."/>
            <person name="Le Tacon F."/>
            <person name="Lindquist E.A."/>
            <person name="Lipzen A."/>
            <person name="Malagnac F."/>
            <person name="Mello A."/>
            <person name="Molinier V."/>
            <person name="Miyauchi S."/>
            <person name="Poulain J."/>
            <person name="Riccioni C."/>
            <person name="Rubini A."/>
            <person name="Sitrit Y."/>
            <person name="Splivallo R."/>
            <person name="Traeger S."/>
            <person name="Wang M."/>
            <person name="Zifcakova L."/>
            <person name="Wipf D."/>
            <person name="Zambonelli A."/>
            <person name="Paolocci F."/>
            <person name="Nowrousian M."/>
            <person name="Ottonello S."/>
            <person name="Baldrian P."/>
            <person name="Spatafora J.W."/>
            <person name="Henrissat B."/>
            <person name="Nagy L.G."/>
            <person name="Aury J.M."/>
            <person name="Wincker P."/>
            <person name="Grigoriev I.V."/>
            <person name="Bonfante P."/>
            <person name="Martin F.M."/>
        </authorList>
    </citation>
    <scope>NUCLEOTIDE SEQUENCE [LARGE SCALE GENOMIC DNA]</scope>
    <source>
        <strain evidence="2 3">RN42</strain>
    </source>
</reference>
<protein>
    <recommendedName>
        <fullName evidence="4">Transmembrane protein</fullName>
    </recommendedName>
</protein>
<dbReference type="AlphaFoldDB" id="A0A3N4HKV6"/>
<evidence type="ECO:0008006" key="4">
    <source>
        <dbReference type="Google" id="ProtNLM"/>
    </source>
</evidence>